<dbReference type="OrthoDB" id="3257095at2759"/>
<dbReference type="GO" id="GO:0016020">
    <property type="term" value="C:membrane"/>
    <property type="evidence" value="ECO:0007669"/>
    <property type="project" value="UniProtKB-SubCell"/>
</dbReference>
<dbReference type="OMA" id="GIPWIAF"/>
<evidence type="ECO:0000256" key="4">
    <source>
        <dbReference type="ARBA" id="ARBA00022989"/>
    </source>
</evidence>
<dbReference type="PIRSF" id="PIRSF006060">
    <property type="entry name" value="AA_transporter"/>
    <property type="match status" value="1"/>
</dbReference>
<evidence type="ECO:0000313" key="8">
    <source>
        <dbReference type="Proteomes" id="UP000188318"/>
    </source>
</evidence>
<gene>
    <name evidence="7" type="ORF">ASPCADRAFT_10017</name>
</gene>
<dbReference type="VEuPathDB" id="FungiDB:ASPCADRAFT_10017"/>
<reference evidence="8" key="1">
    <citation type="journal article" date="2017" name="Genome Biol.">
        <title>Comparative genomics reveals high biological diversity and specific adaptations in the industrially and medically important fungal genus Aspergillus.</title>
        <authorList>
            <person name="de Vries R.P."/>
            <person name="Riley R."/>
            <person name="Wiebenga A."/>
            <person name="Aguilar-Osorio G."/>
            <person name="Amillis S."/>
            <person name="Uchima C.A."/>
            <person name="Anderluh G."/>
            <person name="Asadollahi M."/>
            <person name="Askin M."/>
            <person name="Barry K."/>
            <person name="Battaglia E."/>
            <person name="Bayram O."/>
            <person name="Benocci T."/>
            <person name="Braus-Stromeyer S.A."/>
            <person name="Caldana C."/>
            <person name="Canovas D."/>
            <person name="Cerqueira G.C."/>
            <person name="Chen F."/>
            <person name="Chen W."/>
            <person name="Choi C."/>
            <person name="Clum A."/>
            <person name="Dos Santos R.A."/>
            <person name="Damasio A.R."/>
            <person name="Diallinas G."/>
            <person name="Emri T."/>
            <person name="Fekete E."/>
            <person name="Flipphi M."/>
            <person name="Freyberg S."/>
            <person name="Gallo A."/>
            <person name="Gournas C."/>
            <person name="Habgood R."/>
            <person name="Hainaut M."/>
            <person name="Harispe M.L."/>
            <person name="Henrissat B."/>
            <person name="Hilden K.S."/>
            <person name="Hope R."/>
            <person name="Hossain A."/>
            <person name="Karabika E."/>
            <person name="Karaffa L."/>
            <person name="Karanyi Z."/>
            <person name="Krasevec N."/>
            <person name="Kuo A."/>
            <person name="Kusch H."/>
            <person name="LaButti K."/>
            <person name="Lagendijk E.L."/>
            <person name="Lapidus A."/>
            <person name="Levasseur A."/>
            <person name="Lindquist E."/>
            <person name="Lipzen A."/>
            <person name="Logrieco A.F."/>
            <person name="MacCabe A."/>
            <person name="Maekelae M.R."/>
            <person name="Malavazi I."/>
            <person name="Melin P."/>
            <person name="Meyer V."/>
            <person name="Mielnichuk N."/>
            <person name="Miskei M."/>
            <person name="Molnar A.P."/>
            <person name="Mule G."/>
            <person name="Ngan C.Y."/>
            <person name="Orejas M."/>
            <person name="Orosz E."/>
            <person name="Ouedraogo J.P."/>
            <person name="Overkamp K.M."/>
            <person name="Park H.-S."/>
            <person name="Perrone G."/>
            <person name="Piumi F."/>
            <person name="Punt P.J."/>
            <person name="Ram A.F."/>
            <person name="Ramon A."/>
            <person name="Rauscher S."/>
            <person name="Record E."/>
            <person name="Riano-Pachon D.M."/>
            <person name="Robert V."/>
            <person name="Roehrig J."/>
            <person name="Ruller R."/>
            <person name="Salamov A."/>
            <person name="Salih N.S."/>
            <person name="Samson R.A."/>
            <person name="Sandor E."/>
            <person name="Sanguinetti M."/>
            <person name="Schuetze T."/>
            <person name="Sepcic K."/>
            <person name="Shelest E."/>
            <person name="Sherlock G."/>
            <person name="Sophianopoulou V."/>
            <person name="Squina F.M."/>
            <person name="Sun H."/>
            <person name="Susca A."/>
            <person name="Todd R.B."/>
            <person name="Tsang A."/>
            <person name="Unkles S.E."/>
            <person name="van de Wiele N."/>
            <person name="van Rossen-Uffink D."/>
            <person name="Oliveira J.V."/>
            <person name="Vesth T.C."/>
            <person name="Visser J."/>
            <person name="Yu J.-H."/>
            <person name="Zhou M."/>
            <person name="Andersen M.R."/>
            <person name="Archer D.B."/>
            <person name="Baker S.E."/>
            <person name="Benoit I."/>
            <person name="Brakhage A.A."/>
            <person name="Braus G.H."/>
            <person name="Fischer R."/>
            <person name="Frisvad J.C."/>
            <person name="Goldman G.H."/>
            <person name="Houbraken J."/>
            <person name="Oakley B."/>
            <person name="Pocsi I."/>
            <person name="Scazzocchio C."/>
            <person name="Seiboth B."/>
            <person name="vanKuyk P.A."/>
            <person name="Wortman J."/>
            <person name="Dyer P.S."/>
            <person name="Grigoriev I.V."/>
        </authorList>
    </citation>
    <scope>NUCLEOTIDE SEQUENCE [LARGE SCALE GENOMIC DNA]</scope>
    <source>
        <strain evidence="8">ITEM 5010</strain>
    </source>
</reference>
<feature type="transmembrane region" description="Helical" evidence="6">
    <location>
        <begin position="421"/>
        <end position="445"/>
    </location>
</feature>
<dbReference type="PANTHER" id="PTHR45649">
    <property type="entry name" value="AMINO-ACID PERMEASE BAT1"/>
    <property type="match status" value="1"/>
</dbReference>
<dbReference type="GO" id="GO:0015101">
    <property type="term" value="F:organic cation transmembrane transporter activity"/>
    <property type="evidence" value="ECO:0007669"/>
    <property type="project" value="UniProtKB-ARBA"/>
</dbReference>
<dbReference type="Gene3D" id="1.20.1740.10">
    <property type="entry name" value="Amino acid/polyamine transporter I"/>
    <property type="match status" value="1"/>
</dbReference>
<dbReference type="PANTHER" id="PTHR45649:SF7">
    <property type="entry name" value="CHOLINE TRANSPORT PROTEIN"/>
    <property type="match status" value="1"/>
</dbReference>
<evidence type="ECO:0000256" key="6">
    <source>
        <dbReference type="SAM" id="Phobius"/>
    </source>
</evidence>
<evidence type="ECO:0000256" key="5">
    <source>
        <dbReference type="ARBA" id="ARBA00023136"/>
    </source>
</evidence>
<keyword evidence="3 6" id="KW-0812">Transmembrane</keyword>
<name>A0A1R3R9S7_ASPC5</name>
<evidence type="ECO:0000256" key="3">
    <source>
        <dbReference type="ARBA" id="ARBA00022692"/>
    </source>
</evidence>
<feature type="transmembrane region" description="Helical" evidence="6">
    <location>
        <begin position="122"/>
        <end position="147"/>
    </location>
</feature>
<accession>A0A1R3R9S7</accession>
<dbReference type="InterPro" id="IPR002293">
    <property type="entry name" value="AA/rel_permease1"/>
</dbReference>
<proteinExistence type="predicted"/>
<feature type="transmembrane region" description="Helical" evidence="6">
    <location>
        <begin position="397"/>
        <end position="415"/>
    </location>
</feature>
<dbReference type="AlphaFoldDB" id="A0A1R3R9S7"/>
<keyword evidence="8" id="KW-1185">Reference proteome</keyword>
<evidence type="ECO:0008006" key="9">
    <source>
        <dbReference type="Google" id="ProtNLM"/>
    </source>
</evidence>
<evidence type="ECO:0000256" key="2">
    <source>
        <dbReference type="ARBA" id="ARBA00022448"/>
    </source>
</evidence>
<feature type="transmembrane region" description="Helical" evidence="6">
    <location>
        <begin position="214"/>
        <end position="233"/>
    </location>
</feature>
<feature type="transmembrane region" description="Helical" evidence="6">
    <location>
        <begin position="457"/>
        <end position="482"/>
    </location>
</feature>
<feature type="transmembrane region" description="Helical" evidence="6">
    <location>
        <begin position="292"/>
        <end position="314"/>
    </location>
</feature>
<feature type="transmembrane region" description="Helical" evidence="6">
    <location>
        <begin position="41"/>
        <end position="60"/>
    </location>
</feature>
<evidence type="ECO:0000256" key="1">
    <source>
        <dbReference type="ARBA" id="ARBA00004141"/>
    </source>
</evidence>
<evidence type="ECO:0000313" key="7">
    <source>
        <dbReference type="EMBL" id="OOF91217.1"/>
    </source>
</evidence>
<dbReference type="Proteomes" id="UP000188318">
    <property type="component" value="Unassembled WGS sequence"/>
</dbReference>
<feature type="transmembrane region" description="Helical" evidence="6">
    <location>
        <begin position="494"/>
        <end position="513"/>
    </location>
</feature>
<keyword evidence="5 6" id="KW-0472">Membrane</keyword>
<keyword evidence="2" id="KW-0813">Transport</keyword>
<sequence>MDRTKGHVSAASPACADDASLDDDARKLAAMGYSQDMQRNFSVLSLLGVAFSLANSWFGISASLITGINSGGTVLTIYGIPWIAVMSTCVGVTLSELASAMPNAGGQYFWASELAPRQYASFASYLTGWLAWAGAIFTCASVALSLASAGVGMWQLAHPALSVGLLSSNPTSLAANFSSTPQPWHTVVAYQILNFFAFLFNCVGKLLPTVATTTLYISLISFAVILITVPAASPTHASPSFVFAHFVNSTGWPSDGIAFLVGLINPNWVFACLDSATHLAEEVAHPERSIPIAILCTVLIGFLTSWTYCISMFFSLTDLDAILTSPTGVPILALFYQALHNKAAAIVLESLILITGIGCQIACHTWQSRLCWSFARDRGLPASAFLAHIHPTLDVPLNAHSTSCFIVGLLGLLYLGSSTAFNSMVTACIVLLYTSYVLPVVCLLWRGRENIPHGPFWLGRLGLVCNVVVLAWTVFCLVIYSFPSVYPVTPSNMNYVSAVYGVVAIIIALDWMLRGRKTFRGQTARHREVEGGDGGGGNCVVSNE</sequence>
<comment type="subcellular location">
    <subcellularLocation>
        <location evidence="1">Membrane</location>
        <topology evidence="1">Multi-pass membrane protein</topology>
    </subcellularLocation>
</comment>
<dbReference type="STRING" id="602072.A0A1R3R9S7"/>
<feature type="transmembrane region" description="Helical" evidence="6">
    <location>
        <begin position="345"/>
        <end position="366"/>
    </location>
</feature>
<keyword evidence="4 6" id="KW-1133">Transmembrane helix</keyword>
<protein>
    <recommendedName>
        <fullName evidence="9">Amino acid permease/ SLC12A domain-containing protein</fullName>
    </recommendedName>
</protein>
<organism evidence="7 8">
    <name type="scientific">Aspergillus carbonarius (strain ITEM 5010)</name>
    <dbReference type="NCBI Taxonomy" id="602072"/>
    <lineage>
        <taxon>Eukaryota</taxon>
        <taxon>Fungi</taxon>
        <taxon>Dikarya</taxon>
        <taxon>Ascomycota</taxon>
        <taxon>Pezizomycotina</taxon>
        <taxon>Eurotiomycetes</taxon>
        <taxon>Eurotiomycetidae</taxon>
        <taxon>Eurotiales</taxon>
        <taxon>Aspergillaceae</taxon>
        <taxon>Aspergillus</taxon>
        <taxon>Aspergillus subgen. Circumdati</taxon>
    </lineage>
</organism>
<feature type="transmembrane region" description="Helical" evidence="6">
    <location>
        <begin position="188"/>
        <end position="207"/>
    </location>
</feature>
<dbReference type="EMBL" id="KV907512">
    <property type="protein sequence ID" value="OOF91217.1"/>
    <property type="molecule type" value="Genomic_DNA"/>
</dbReference>
<dbReference type="FunFam" id="1.20.1740.10:FF:000046">
    <property type="entry name" value="Amino-acid permease, putative"/>
    <property type="match status" value="1"/>
</dbReference>
<feature type="transmembrane region" description="Helical" evidence="6">
    <location>
        <begin position="80"/>
        <end position="101"/>
    </location>
</feature>
<dbReference type="Pfam" id="PF13520">
    <property type="entry name" value="AA_permease_2"/>
    <property type="match status" value="1"/>
</dbReference>